<name>A0ABV0V247_9TELE</name>
<keyword evidence="2" id="KW-1133">Transmembrane helix</keyword>
<feature type="region of interest" description="Disordered" evidence="1">
    <location>
        <begin position="148"/>
        <end position="172"/>
    </location>
</feature>
<comment type="caution">
    <text evidence="3">The sequence shown here is derived from an EMBL/GenBank/DDBJ whole genome shotgun (WGS) entry which is preliminary data.</text>
</comment>
<feature type="compositionally biased region" description="Basic residues" evidence="1">
    <location>
        <begin position="148"/>
        <end position="167"/>
    </location>
</feature>
<evidence type="ECO:0000256" key="1">
    <source>
        <dbReference type="SAM" id="MobiDB-lite"/>
    </source>
</evidence>
<keyword evidence="2" id="KW-0812">Transmembrane</keyword>
<protein>
    <recommendedName>
        <fullName evidence="5">Transmembrane protein</fullName>
    </recommendedName>
</protein>
<evidence type="ECO:0000256" key="2">
    <source>
        <dbReference type="SAM" id="Phobius"/>
    </source>
</evidence>
<proteinExistence type="predicted"/>
<evidence type="ECO:0000313" key="3">
    <source>
        <dbReference type="EMBL" id="MEQ2251449.1"/>
    </source>
</evidence>
<organism evidence="3 4">
    <name type="scientific">Ilyodon furcidens</name>
    <name type="common">goldbreast splitfin</name>
    <dbReference type="NCBI Taxonomy" id="33524"/>
    <lineage>
        <taxon>Eukaryota</taxon>
        <taxon>Metazoa</taxon>
        <taxon>Chordata</taxon>
        <taxon>Craniata</taxon>
        <taxon>Vertebrata</taxon>
        <taxon>Euteleostomi</taxon>
        <taxon>Actinopterygii</taxon>
        <taxon>Neopterygii</taxon>
        <taxon>Teleostei</taxon>
        <taxon>Neoteleostei</taxon>
        <taxon>Acanthomorphata</taxon>
        <taxon>Ovalentaria</taxon>
        <taxon>Atherinomorphae</taxon>
        <taxon>Cyprinodontiformes</taxon>
        <taxon>Goodeidae</taxon>
        <taxon>Ilyodon</taxon>
    </lineage>
</organism>
<evidence type="ECO:0000313" key="4">
    <source>
        <dbReference type="Proteomes" id="UP001482620"/>
    </source>
</evidence>
<sequence length="209" mass="23570">MQSAELFIGLKRRVWLQSRTQSRRNMRDAKPAASSFLSPLLSFSAFHTEEDRICLVLLSINRAVNKQARIGLCVRSWPVPIGWCCIYLLSVALGSGSCSYSRGEAACARSRAPLSPSQPLSPRLSLNAIGASICMSVFLLICRGGKKQTKKGRKEKKKKRKKRRRSVHFSGDRKRPRNLLDLNANGFGTDYFFAPVFFPHELLLKNRNK</sequence>
<dbReference type="EMBL" id="JAHRIQ010093505">
    <property type="protein sequence ID" value="MEQ2251449.1"/>
    <property type="molecule type" value="Genomic_DNA"/>
</dbReference>
<dbReference type="Proteomes" id="UP001482620">
    <property type="component" value="Unassembled WGS sequence"/>
</dbReference>
<accession>A0ABV0V247</accession>
<reference evidence="3 4" key="1">
    <citation type="submission" date="2021-06" db="EMBL/GenBank/DDBJ databases">
        <authorList>
            <person name="Palmer J.M."/>
        </authorList>
    </citation>
    <scope>NUCLEOTIDE SEQUENCE [LARGE SCALE GENOMIC DNA]</scope>
    <source>
        <strain evidence="4">if_2019</strain>
        <tissue evidence="3">Muscle</tissue>
    </source>
</reference>
<evidence type="ECO:0008006" key="5">
    <source>
        <dbReference type="Google" id="ProtNLM"/>
    </source>
</evidence>
<keyword evidence="2" id="KW-0472">Membrane</keyword>
<keyword evidence="4" id="KW-1185">Reference proteome</keyword>
<gene>
    <name evidence="3" type="ORF">ILYODFUR_011044</name>
</gene>
<feature type="transmembrane region" description="Helical" evidence="2">
    <location>
        <begin position="124"/>
        <end position="142"/>
    </location>
</feature>